<evidence type="ECO:0000313" key="3">
    <source>
        <dbReference type="Proteomes" id="UP000228921"/>
    </source>
</evidence>
<gene>
    <name evidence="2" type="ORF">CUN51_01065</name>
</gene>
<dbReference type="Gene3D" id="3.60.15.10">
    <property type="entry name" value="Ribonuclease Z/Hydroxyacylglutathione hydrolase-like"/>
    <property type="match status" value="1"/>
</dbReference>
<dbReference type="InterPro" id="IPR001279">
    <property type="entry name" value="Metallo-B-lactamas"/>
</dbReference>
<protein>
    <recommendedName>
        <fullName evidence="1">Metallo-beta-lactamase domain-containing protein</fullName>
    </recommendedName>
</protein>
<dbReference type="SUPFAM" id="SSF56281">
    <property type="entry name" value="Metallo-hydrolase/oxidoreductase"/>
    <property type="match status" value="1"/>
</dbReference>
<sequence>MQRERVADDIYVFTSERYAQVTAGAVITSEGAVLIDTLLYPDETRQIKQFVEGRLGCSVRYVVNTHYHADHTYGTYLFPGATVIAHARCAELLEQRGRASLAQAQAALPELAEVRLVIPHLLIKETPFSLTLGNKTLLLWHTLGHSPDSIVCLAREDRVLFAADTVMALPYFIDGDYDDFLNALERLQHNNFENIVQGHGEVILRGEIDEKLRSDIAYLRALRKHVEVALTKADPQAYLRSVDIEQCGKSRILLNGTAQQLHQDNLFALFERIRQASQPVETN</sequence>
<dbReference type="EMBL" id="PGTK01000001">
    <property type="protein sequence ID" value="PJF32247.1"/>
    <property type="molecule type" value="Genomic_DNA"/>
</dbReference>
<evidence type="ECO:0000313" key="2">
    <source>
        <dbReference type="EMBL" id="PJF32247.1"/>
    </source>
</evidence>
<evidence type="ECO:0000259" key="1">
    <source>
        <dbReference type="SMART" id="SM00849"/>
    </source>
</evidence>
<reference evidence="2 3" key="1">
    <citation type="submission" date="2017-11" db="EMBL/GenBank/DDBJ databases">
        <title>Evolution of Phototrophy in the Chloroflexi Phylum Driven by Horizontal Gene Transfer.</title>
        <authorList>
            <person name="Ward L.M."/>
            <person name="Hemp J."/>
            <person name="Shih P.M."/>
            <person name="Mcglynn S.E."/>
            <person name="Fischer W."/>
        </authorList>
    </citation>
    <scope>NUCLEOTIDE SEQUENCE [LARGE SCALE GENOMIC DNA]</scope>
    <source>
        <strain evidence="2">CP2_2F</strain>
    </source>
</reference>
<dbReference type="InterPro" id="IPR036866">
    <property type="entry name" value="RibonucZ/Hydroxyglut_hydro"/>
</dbReference>
<dbReference type="AlphaFoldDB" id="A0A2M8P3X0"/>
<accession>A0A2M8P3X0</accession>
<feature type="domain" description="Metallo-beta-lactamase" evidence="1">
    <location>
        <begin position="20"/>
        <end position="199"/>
    </location>
</feature>
<comment type="caution">
    <text evidence="2">The sequence shown here is derived from an EMBL/GenBank/DDBJ whole genome shotgun (WGS) entry which is preliminary data.</text>
</comment>
<dbReference type="SMART" id="SM00849">
    <property type="entry name" value="Lactamase_B"/>
    <property type="match status" value="1"/>
</dbReference>
<dbReference type="PANTHER" id="PTHR42951">
    <property type="entry name" value="METALLO-BETA-LACTAMASE DOMAIN-CONTAINING"/>
    <property type="match status" value="1"/>
</dbReference>
<organism evidence="2 3">
    <name type="scientific">Candidatus Thermofonsia Clade 1 bacterium</name>
    <dbReference type="NCBI Taxonomy" id="2364210"/>
    <lineage>
        <taxon>Bacteria</taxon>
        <taxon>Bacillati</taxon>
        <taxon>Chloroflexota</taxon>
        <taxon>Candidatus Thermofontia</taxon>
        <taxon>Candidatus Thermofonsia Clade 1</taxon>
    </lineage>
</organism>
<dbReference type="InterPro" id="IPR050855">
    <property type="entry name" value="NDM-1-like"/>
</dbReference>
<dbReference type="CDD" id="cd16282">
    <property type="entry name" value="metallo-hydrolase-like_MBL-fold"/>
    <property type="match status" value="1"/>
</dbReference>
<proteinExistence type="predicted"/>
<name>A0A2M8P3X0_9CHLR</name>
<dbReference type="Proteomes" id="UP000228921">
    <property type="component" value="Unassembled WGS sequence"/>
</dbReference>
<dbReference type="PANTHER" id="PTHR42951:SF4">
    <property type="entry name" value="ACYL-COENZYME A THIOESTERASE MBLAC2"/>
    <property type="match status" value="1"/>
</dbReference>
<dbReference type="Pfam" id="PF00753">
    <property type="entry name" value="Lactamase_B"/>
    <property type="match status" value="1"/>
</dbReference>